<evidence type="ECO:0000313" key="1">
    <source>
        <dbReference type="EMBL" id="KAF9649297.1"/>
    </source>
</evidence>
<evidence type="ECO:0000313" key="2">
    <source>
        <dbReference type="Proteomes" id="UP000886501"/>
    </source>
</evidence>
<comment type="caution">
    <text evidence="1">The sequence shown here is derived from an EMBL/GenBank/DDBJ whole genome shotgun (WGS) entry which is preliminary data.</text>
</comment>
<gene>
    <name evidence="1" type="ORF">BDM02DRAFT_3114084</name>
</gene>
<dbReference type="Proteomes" id="UP000886501">
    <property type="component" value="Unassembled WGS sequence"/>
</dbReference>
<name>A0ACB6ZIB4_THEGA</name>
<protein>
    <submittedName>
        <fullName evidence="1">Uncharacterized protein</fullName>
    </submittedName>
</protein>
<proteinExistence type="predicted"/>
<reference evidence="1" key="2">
    <citation type="journal article" date="2020" name="Nat. Commun.">
        <title>Large-scale genome sequencing of mycorrhizal fungi provides insights into the early evolution of symbiotic traits.</title>
        <authorList>
            <person name="Miyauchi S."/>
            <person name="Kiss E."/>
            <person name="Kuo A."/>
            <person name="Drula E."/>
            <person name="Kohler A."/>
            <person name="Sanchez-Garcia M."/>
            <person name="Morin E."/>
            <person name="Andreopoulos B."/>
            <person name="Barry K.W."/>
            <person name="Bonito G."/>
            <person name="Buee M."/>
            <person name="Carver A."/>
            <person name="Chen C."/>
            <person name="Cichocki N."/>
            <person name="Clum A."/>
            <person name="Culley D."/>
            <person name="Crous P.W."/>
            <person name="Fauchery L."/>
            <person name="Girlanda M."/>
            <person name="Hayes R.D."/>
            <person name="Keri Z."/>
            <person name="LaButti K."/>
            <person name="Lipzen A."/>
            <person name="Lombard V."/>
            <person name="Magnuson J."/>
            <person name="Maillard F."/>
            <person name="Murat C."/>
            <person name="Nolan M."/>
            <person name="Ohm R.A."/>
            <person name="Pangilinan J."/>
            <person name="Pereira M.F."/>
            <person name="Perotto S."/>
            <person name="Peter M."/>
            <person name="Pfister S."/>
            <person name="Riley R."/>
            <person name="Sitrit Y."/>
            <person name="Stielow J.B."/>
            <person name="Szollosi G."/>
            <person name="Zifcakova L."/>
            <person name="Stursova M."/>
            <person name="Spatafora J.W."/>
            <person name="Tedersoo L."/>
            <person name="Vaario L.M."/>
            <person name="Yamada A."/>
            <person name="Yan M."/>
            <person name="Wang P."/>
            <person name="Xu J."/>
            <person name="Bruns T."/>
            <person name="Baldrian P."/>
            <person name="Vilgalys R."/>
            <person name="Dunand C."/>
            <person name="Henrissat B."/>
            <person name="Grigoriev I.V."/>
            <person name="Hibbett D."/>
            <person name="Nagy L.G."/>
            <person name="Martin F.M."/>
        </authorList>
    </citation>
    <scope>NUCLEOTIDE SEQUENCE</scope>
    <source>
        <strain evidence="1">P2</strain>
    </source>
</reference>
<dbReference type="EMBL" id="MU118000">
    <property type="protein sequence ID" value="KAF9649297.1"/>
    <property type="molecule type" value="Genomic_DNA"/>
</dbReference>
<organism evidence="1 2">
    <name type="scientific">Thelephora ganbajun</name>
    <name type="common">Ganba fungus</name>
    <dbReference type="NCBI Taxonomy" id="370292"/>
    <lineage>
        <taxon>Eukaryota</taxon>
        <taxon>Fungi</taxon>
        <taxon>Dikarya</taxon>
        <taxon>Basidiomycota</taxon>
        <taxon>Agaricomycotina</taxon>
        <taxon>Agaricomycetes</taxon>
        <taxon>Thelephorales</taxon>
        <taxon>Thelephoraceae</taxon>
        <taxon>Thelephora</taxon>
    </lineage>
</organism>
<sequence length="62" mass="6475">MDFFACLDGALFAQDPTTSFVPASGQATTTTTTPSLIPSQSDIPLDEDRPDSGFVSGFCVIS</sequence>
<reference evidence="1" key="1">
    <citation type="submission" date="2019-10" db="EMBL/GenBank/DDBJ databases">
        <authorList>
            <consortium name="DOE Joint Genome Institute"/>
            <person name="Kuo A."/>
            <person name="Miyauchi S."/>
            <person name="Kiss E."/>
            <person name="Drula E."/>
            <person name="Kohler A."/>
            <person name="Sanchez-Garcia M."/>
            <person name="Andreopoulos B."/>
            <person name="Barry K.W."/>
            <person name="Bonito G."/>
            <person name="Buee M."/>
            <person name="Carver A."/>
            <person name="Chen C."/>
            <person name="Cichocki N."/>
            <person name="Clum A."/>
            <person name="Culley D."/>
            <person name="Crous P.W."/>
            <person name="Fauchery L."/>
            <person name="Girlanda M."/>
            <person name="Hayes R."/>
            <person name="Keri Z."/>
            <person name="Labutti K."/>
            <person name="Lipzen A."/>
            <person name="Lombard V."/>
            <person name="Magnuson J."/>
            <person name="Maillard F."/>
            <person name="Morin E."/>
            <person name="Murat C."/>
            <person name="Nolan M."/>
            <person name="Ohm R."/>
            <person name="Pangilinan J."/>
            <person name="Pereira M."/>
            <person name="Perotto S."/>
            <person name="Peter M."/>
            <person name="Riley R."/>
            <person name="Sitrit Y."/>
            <person name="Stielow B."/>
            <person name="Szollosi G."/>
            <person name="Zifcakova L."/>
            <person name="Stursova M."/>
            <person name="Spatafora J.W."/>
            <person name="Tedersoo L."/>
            <person name="Vaario L.-M."/>
            <person name="Yamada A."/>
            <person name="Yan M."/>
            <person name="Wang P."/>
            <person name="Xu J."/>
            <person name="Bruns T."/>
            <person name="Baldrian P."/>
            <person name="Vilgalys R."/>
            <person name="Henrissat B."/>
            <person name="Grigoriev I.V."/>
            <person name="Hibbett D."/>
            <person name="Nagy L.G."/>
            <person name="Martin F.M."/>
        </authorList>
    </citation>
    <scope>NUCLEOTIDE SEQUENCE</scope>
    <source>
        <strain evidence="1">P2</strain>
    </source>
</reference>
<keyword evidence="2" id="KW-1185">Reference proteome</keyword>
<accession>A0ACB6ZIB4</accession>